<dbReference type="Proteomes" id="UP000009022">
    <property type="component" value="Unassembled WGS sequence"/>
</dbReference>
<dbReference type="KEGG" id="tad:TRIADDRAFT_19677"/>
<evidence type="ECO:0000259" key="5">
    <source>
        <dbReference type="PROSITE" id="PS01179"/>
    </source>
</evidence>
<sequence length="198" mass="22970">MKKFTRTLSFRRKHAPKTTSSEDQRSSYWEEDSYKVKHGQIVFPVKYLGSLEVTKSRGTDICHEAAMAMMKNHKRKKTSLVININGVRVTDENTKQLLLDQTVEKISFCTPDPKDDRLFSYICRDGTSMKWLCHSFLTDKASGERISNALGSAFSESYLRKEDLRKKEVANEVCSVSLLLFDFIFIFFKTMCLIYIYI</sequence>
<keyword evidence="4" id="KW-1133">Transmembrane helix</keyword>
<evidence type="ECO:0000256" key="2">
    <source>
        <dbReference type="ARBA" id="ARBA00022553"/>
    </source>
</evidence>
<organism evidence="6 7">
    <name type="scientific">Trichoplax adhaerens</name>
    <name type="common">Trichoplax reptans</name>
    <dbReference type="NCBI Taxonomy" id="10228"/>
    <lineage>
        <taxon>Eukaryota</taxon>
        <taxon>Metazoa</taxon>
        <taxon>Placozoa</taxon>
        <taxon>Uniplacotomia</taxon>
        <taxon>Trichoplacea</taxon>
        <taxon>Trichoplacidae</taxon>
        <taxon>Trichoplax</taxon>
    </lineage>
</organism>
<dbReference type="OMA" id="DICHEAA"/>
<evidence type="ECO:0000313" key="7">
    <source>
        <dbReference type="Proteomes" id="UP000009022"/>
    </source>
</evidence>
<dbReference type="PANTHER" id="PTHR47368:SF2">
    <property type="entry name" value="PID DOMAIN-CONTAINING PROTEIN"/>
    <property type="match status" value="1"/>
</dbReference>
<dbReference type="CDD" id="cd01268">
    <property type="entry name" value="PTB_Numb"/>
    <property type="match status" value="1"/>
</dbReference>
<dbReference type="Pfam" id="PF00640">
    <property type="entry name" value="PID"/>
    <property type="match status" value="1"/>
</dbReference>
<name>B3RLI6_TRIAD</name>
<dbReference type="CTD" id="6749198"/>
<proteinExistence type="predicted"/>
<dbReference type="OrthoDB" id="10070446at2759"/>
<keyword evidence="1" id="KW-0217">Developmental protein</keyword>
<keyword evidence="7" id="KW-1185">Reference proteome</keyword>
<dbReference type="eggNOG" id="KOG3537">
    <property type="taxonomic scope" value="Eukaryota"/>
</dbReference>
<evidence type="ECO:0000256" key="4">
    <source>
        <dbReference type="SAM" id="Phobius"/>
    </source>
</evidence>
<reference evidence="6 7" key="1">
    <citation type="journal article" date="2008" name="Nature">
        <title>The Trichoplax genome and the nature of placozoans.</title>
        <authorList>
            <person name="Srivastava M."/>
            <person name="Begovic E."/>
            <person name="Chapman J."/>
            <person name="Putnam N.H."/>
            <person name="Hellsten U."/>
            <person name="Kawashima T."/>
            <person name="Kuo A."/>
            <person name="Mitros T."/>
            <person name="Salamov A."/>
            <person name="Carpenter M.L."/>
            <person name="Signorovitch A.Y."/>
            <person name="Moreno M.A."/>
            <person name="Kamm K."/>
            <person name="Grimwood J."/>
            <person name="Schmutz J."/>
            <person name="Shapiro H."/>
            <person name="Grigoriev I.V."/>
            <person name="Buss L.W."/>
            <person name="Schierwater B."/>
            <person name="Dellaporta S.L."/>
            <person name="Rokhsar D.S."/>
        </authorList>
    </citation>
    <scope>NUCLEOTIDE SEQUENCE [LARGE SCALE GENOMIC DNA]</scope>
    <source>
        <strain evidence="6 7">Grell-BS-1999</strain>
    </source>
</reference>
<keyword evidence="4" id="KW-0472">Membrane</keyword>
<gene>
    <name evidence="6" type="ORF">TRIADDRAFT_19677</name>
</gene>
<dbReference type="PANTHER" id="PTHR47368">
    <property type="entry name" value="NUMB"/>
    <property type="match status" value="1"/>
</dbReference>
<evidence type="ECO:0000256" key="3">
    <source>
        <dbReference type="SAM" id="MobiDB-lite"/>
    </source>
</evidence>
<feature type="compositionally biased region" description="Basic residues" evidence="3">
    <location>
        <begin position="1"/>
        <end position="16"/>
    </location>
</feature>
<dbReference type="InterPro" id="IPR011993">
    <property type="entry name" value="PH-like_dom_sf"/>
</dbReference>
<dbReference type="STRING" id="10228.B3RLI6"/>
<dbReference type="RefSeq" id="XP_002107983.1">
    <property type="nucleotide sequence ID" value="XM_002107947.1"/>
</dbReference>
<dbReference type="Gene3D" id="2.30.29.30">
    <property type="entry name" value="Pleckstrin-homology domain (PH domain)/Phosphotyrosine-binding domain (PTB)"/>
    <property type="match status" value="1"/>
</dbReference>
<protein>
    <recommendedName>
        <fullName evidence="5">PID domain-containing protein</fullName>
    </recommendedName>
</protein>
<dbReference type="HOGENOM" id="CLU_031797_0_1_1"/>
<dbReference type="PROSITE" id="PS01179">
    <property type="entry name" value="PID"/>
    <property type="match status" value="1"/>
</dbReference>
<dbReference type="AlphaFoldDB" id="B3RLI6"/>
<dbReference type="GeneID" id="6749198"/>
<dbReference type="SMART" id="SM00462">
    <property type="entry name" value="PTB"/>
    <property type="match status" value="1"/>
</dbReference>
<dbReference type="InParanoid" id="B3RLI6"/>
<feature type="transmembrane region" description="Helical" evidence="4">
    <location>
        <begin position="173"/>
        <end position="197"/>
    </location>
</feature>
<dbReference type="SUPFAM" id="SSF50729">
    <property type="entry name" value="PH domain-like"/>
    <property type="match status" value="1"/>
</dbReference>
<evidence type="ECO:0000313" key="6">
    <source>
        <dbReference type="EMBL" id="EDV28781.1"/>
    </source>
</evidence>
<accession>B3RLI6</accession>
<keyword evidence="4" id="KW-0812">Transmembrane</keyword>
<feature type="domain" description="PID" evidence="5">
    <location>
        <begin position="43"/>
        <end position="163"/>
    </location>
</feature>
<keyword evidence="2" id="KW-0597">Phosphoprotein</keyword>
<dbReference type="PhylomeDB" id="B3RLI6"/>
<dbReference type="InterPro" id="IPR016698">
    <property type="entry name" value="Numb/numb-like"/>
</dbReference>
<dbReference type="InterPro" id="IPR006020">
    <property type="entry name" value="PTB/PI_dom"/>
</dbReference>
<feature type="region of interest" description="Disordered" evidence="3">
    <location>
        <begin position="1"/>
        <end position="26"/>
    </location>
</feature>
<dbReference type="EMBL" id="DS985241">
    <property type="protein sequence ID" value="EDV28781.1"/>
    <property type="molecule type" value="Genomic_DNA"/>
</dbReference>
<evidence type="ECO:0000256" key="1">
    <source>
        <dbReference type="ARBA" id="ARBA00022473"/>
    </source>
</evidence>